<name>A0A7X6BLS0_9CAUL</name>
<feature type="compositionally biased region" description="Polar residues" evidence="1">
    <location>
        <begin position="21"/>
        <end position="38"/>
    </location>
</feature>
<protein>
    <submittedName>
        <fullName evidence="2">Uncharacterized protein</fullName>
    </submittedName>
</protein>
<organism evidence="2 3">
    <name type="scientific">Brevundimonas alba</name>
    <dbReference type="NCBI Taxonomy" id="74314"/>
    <lineage>
        <taxon>Bacteria</taxon>
        <taxon>Pseudomonadati</taxon>
        <taxon>Pseudomonadota</taxon>
        <taxon>Alphaproteobacteria</taxon>
        <taxon>Caulobacterales</taxon>
        <taxon>Caulobacteraceae</taxon>
        <taxon>Brevundimonas</taxon>
    </lineage>
</organism>
<sequence>MPSHAGAPRFVAGSPLAERGATTTLTPVPSHQQKQNRPGSPPAGSFVSPVSEAISI</sequence>
<proteinExistence type="predicted"/>
<dbReference type="Proteomes" id="UP000587415">
    <property type="component" value="Unassembled WGS sequence"/>
</dbReference>
<gene>
    <name evidence="2" type="ORF">GGQ87_000496</name>
</gene>
<keyword evidence="3" id="KW-1185">Reference proteome</keyword>
<dbReference type="EMBL" id="JAATJM010000001">
    <property type="protein sequence ID" value="NJC40238.1"/>
    <property type="molecule type" value="Genomic_DNA"/>
</dbReference>
<dbReference type="AlphaFoldDB" id="A0A7X6BLS0"/>
<evidence type="ECO:0000256" key="1">
    <source>
        <dbReference type="SAM" id="MobiDB-lite"/>
    </source>
</evidence>
<evidence type="ECO:0000313" key="3">
    <source>
        <dbReference type="Proteomes" id="UP000587415"/>
    </source>
</evidence>
<accession>A0A7X6BLS0</accession>
<evidence type="ECO:0000313" key="2">
    <source>
        <dbReference type="EMBL" id="NJC40238.1"/>
    </source>
</evidence>
<comment type="caution">
    <text evidence="2">The sequence shown here is derived from an EMBL/GenBank/DDBJ whole genome shotgun (WGS) entry which is preliminary data.</text>
</comment>
<reference evidence="2 3" key="1">
    <citation type="submission" date="2020-03" db="EMBL/GenBank/DDBJ databases">
        <title>Genomic Encyclopedia of Type Strains, Phase IV (KMG-IV): sequencing the most valuable type-strain genomes for metagenomic binning, comparative biology and taxonomic classification.</title>
        <authorList>
            <person name="Goeker M."/>
        </authorList>
    </citation>
    <scope>NUCLEOTIDE SEQUENCE [LARGE SCALE GENOMIC DNA]</scope>
    <source>
        <strain evidence="2 3">DSM 4736</strain>
    </source>
</reference>
<feature type="region of interest" description="Disordered" evidence="1">
    <location>
        <begin position="1"/>
        <end position="56"/>
    </location>
</feature>